<evidence type="ECO:0000256" key="1">
    <source>
        <dbReference type="SAM" id="Phobius"/>
    </source>
</evidence>
<feature type="domain" description="DUF7044" evidence="5">
    <location>
        <begin position="30"/>
        <end position="127"/>
    </location>
</feature>
<accession>A0A9J6C0H4</accession>
<keyword evidence="8" id="KW-1185">Reference proteome</keyword>
<dbReference type="InterPro" id="IPR055471">
    <property type="entry name" value="DUF7043"/>
</dbReference>
<dbReference type="Proteomes" id="UP001107558">
    <property type="component" value="Chromosome 2"/>
</dbReference>
<dbReference type="Pfam" id="PF23069">
    <property type="entry name" value="DUF7042"/>
    <property type="match status" value="1"/>
</dbReference>
<dbReference type="Pfam" id="PF23073">
    <property type="entry name" value="DUF7045"/>
    <property type="match status" value="1"/>
</dbReference>
<name>A0A9J6C0H4_POLVA</name>
<gene>
    <name evidence="7" type="ORF">PVAND_005539</name>
</gene>
<protein>
    <submittedName>
        <fullName evidence="7">Uncharacterized protein</fullName>
    </submittedName>
</protein>
<dbReference type="AlphaFoldDB" id="A0A9J6C0H4"/>
<dbReference type="EMBL" id="JADBJN010000002">
    <property type="protein sequence ID" value="KAG5675652.1"/>
    <property type="molecule type" value="Genomic_DNA"/>
</dbReference>
<dbReference type="InterPro" id="IPR055473">
    <property type="entry name" value="DUF7045"/>
</dbReference>
<keyword evidence="1" id="KW-0472">Membrane</keyword>
<keyword evidence="1" id="KW-0812">Transmembrane</keyword>
<dbReference type="Pfam" id="PF23071">
    <property type="entry name" value="DUF7044"/>
    <property type="match status" value="1"/>
</dbReference>
<sequence length="620" mass="71284">MHRRNPVNIIKILTILFLNRKLIAASDQFCIFPPEIQGEYKFQNTAINGNRIQYSVINITNDDISPYGLCYSRNGSNFIVVLGNEDDRISCYRCFSLRMVSKNVLLLIHTESDINSKCSSSPETVKCPNEISLSDEKKFTNDFYSIILFRLDSRPHEFCPLTGKIRFDYYPDNTPVCNGYQSSISNCPSSTSLNVNFKNCTKDLQPKKYDCLANWRMQNQNFIAIIESSLDNSTDEKYKCGVYEEDEKKSRVTLKLNNDCNMLTNRNFNQNPQIFKIQTSLDFFDESSLGADYNLSFPKNLEGEWQYMKISRNLLTLKDPSSRKTYYMSLINTLENDRYIVRSRSQCGEETFKCIIISQLHENVVEIQISSKSSKSLPNYDLCNAINFDSREWLTQAKIGASERCPIFGKYFGKLPDAMDLCSIISSDCRHPDIMFYHIGPCDSMHDIYETRVYRCLGHWTDKKSENVYTLTQRVDVVNTYECFVGLMTNGDSIFIREAGEEGNCYKSLDPLSFGMEMNRTEKCPYEEEIIVNPTVDDTSFTKYEVLDENTNYTELTTSTKKSKTSKKQNQESEDINHLYNNIIPSSSSIETSSSTAITTLGFTQLITSLLLSFSYLLLR</sequence>
<dbReference type="PANTHER" id="PTHR22255">
    <property type="entry name" value="LP06548P"/>
    <property type="match status" value="1"/>
</dbReference>
<feature type="domain" description="DUF7045" evidence="6">
    <location>
        <begin position="405"/>
        <end position="511"/>
    </location>
</feature>
<organism evidence="7 8">
    <name type="scientific">Polypedilum vanderplanki</name>
    <name type="common">Sleeping chironomid midge</name>
    <dbReference type="NCBI Taxonomy" id="319348"/>
    <lineage>
        <taxon>Eukaryota</taxon>
        <taxon>Metazoa</taxon>
        <taxon>Ecdysozoa</taxon>
        <taxon>Arthropoda</taxon>
        <taxon>Hexapoda</taxon>
        <taxon>Insecta</taxon>
        <taxon>Pterygota</taxon>
        <taxon>Neoptera</taxon>
        <taxon>Endopterygota</taxon>
        <taxon>Diptera</taxon>
        <taxon>Nematocera</taxon>
        <taxon>Chironomoidea</taxon>
        <taxon>Chironomidae</taxon>
        <taxon>Chironominae</taxon>
        <taxon>Polypedilum</taxon>
        <taxon>Polypedilum</taxon>
    </lineage>
</organism>
<evidence type="ECO:0000259" key="6">
    <source>
        <dbReference type="Pfam" id="PF23073"/>
    </source>
</evidence>
<dbReference type="PANTHER" id="PTHR22255:SF4">
    <property type="entry name" value="CATION-INDEPENDENT MANNOSE-6-PHOSPHATE RECEPTOR"/>
    <property type="match status" value="1"/>
</dbReference>
<evidence type="ECO:0000259" key="3">
    <source>
        <dbReference type="Pfam" id="PF23069"/>
    </source>
</evidence>
<keyword evidence="1" id="KW-1133">Transmembrane helix</keyword>
<feature type="signal peptide" evidence="2">
    <location>
        <begin position="1"/>
        <end position="24"/>
    </location>
</feature>
<dbReference type="Pfam" id="PF23070">
    <property type="entry name" value="DUF7043"/>
    <property type="match status" value="1"/>
</dbReference>
<feature type="chain" id="PRO_5039937605" evidence="2">
    <location>
        <begin position="25"/>
        <end position="620"/>
    </location>
</feature>
<evidence type="ECO:0000256" key="2">
    <source>
        <dbReference type="SAM" id="SignalP"/>
    </source>
</evidence>
<reference evidence="7" key="1">
    <citation type="submission" date="2021-03" db="EMBL/GenBank/DDBJ databases">
        <title>Chromosome level genome of the anhydrobiotic midge Polypedilum vanderplanki.</title>
        <authorList>
            <person name="Yoshida Y."/>
            <person name="Kikawada T."/>
            <person name="Gusev O."/>
        </authorList>
    </citation>
    <scope>NUCLEOTIDE SEQUENCE</scope>
    <source>
        <strain evidence="7">NIAS01</strain>
        <tissue evidence="7">Whole body or cell culture</tissue>
    </source>
</reference>
<feature type="domain" description="DUF7043" evidence="4">
    <location>
        <begin position="296"/>
        <end position="395"/>
    </location>
</feature>
<feature type="domain" description="DUF7042" evidence="3">
    <location>
        <begin position="157"/>
        <end position="267"/>
    </location>
</feature>
<evidence type="ECO:0000259" key="4">
    <source>
        <dbReference type="Pfam" id="PF23070"/>
    </source>
</evidence>
<keyword evidence="2" id="KW-0732">Signal</keyword>
<evidence type="ECO:0000313" key="8">
    <source>
        <dbReference type="Proteomes" id="UP001107558"/>
    </source>
</evidence>
<feature type="transmembrane region" description="Helical" evidence="1">
    <location>
        <begin position="597"/>
        <end position="619"/>
    </location>
</feature>
<dbReference type="InterPro" id="IPR055472">
    <property type="entry name" value="DUF7044"/>
</dbReference>
<evidence type="ECO:0000313" key="7">
    <source>
        <dbReference type="EMBL" id="KAG5675652.1"/>
    </source>
</evidence>
<evidence type="ECO:0000259" key="5">
    <source>
        <dbReference type="Pfam" id="PF23071"/>
    </source>
</evidence>
<comment type="caution">
    <text evidence="7">The sequence shown here is derived from an EMBL/GenBank/DDBJ whole genome shotgun (WGS) entry which is preliminary data.</text>
</comment>
<dbReference type="OrthoDB" id="6380161at2759"/>
<proteinExistence type="predicted"/>
<dbReference type="InterPro" id="IPR055470">
    <property type="entry name" value="DUF7042"/>
</dbReference>